<keyword evidence="1" id="KW-0472">Membrane</keyword>
<name>A0A367G698_9FIRM</name>
<dbReference type="Proteomes" id="UP000253208">
    <property type="component" value="Unassembled WGS sequence"/>
</dbReference>
<proteinExistence type="predicted"/>
<sequence>MDNHEFEDLGKKMQDIVDNAVNSNSYHELSHTINQTVNKAIDSGSEALKNALNSVFDPGADPEFRKKSYTYQSPYYGRSRKAKQQAARKQSELLYGKTTGENLKGMMMAVSGGILLSGMGLGAMVLLIWMGIGHSGALAAGVLGVMCAGAAGGGALLGAGTSRLGRLGRFQKYIRALGDHTYCNFQKLAQAAGKNEKFVKKDISRMIQKGWFLEGHVDEQGTCLITSNETYQQYLETQKQLELRKQEADPKVQLEENMSPEAQEVLRKGNEFLVKIRESNDAIPGEEISAKISRMEMIVQKIFERAGEHPEVIPDLKKMMDYYLPMTVKLLDAYEDMDGQPVQGENITASKKEIEETIDTLNIAFEKLLDSIFRDTAWDVSTDISVLHTVLAQEGLTEDDFEKMKQNAEMK</sequence>
<keyword evidence="1" id="KW-1133">Transmembrane helix</keyword>
<dbReference type="EMBL" id="PSQG01000004">
    <property type="protein sequence ID" value="RCH45399.1"/>
    <property type="molecule type" value="Genomic_DNA"/>
</dbReference>
<dbReference type="InterPro" id="IPR018770">
    <property type="entry name" value="ChloroindolylP_hydrolase"/>
</dbReference>
<reference evidence="2 3" key="1">
    <citation type="submission" date="2018-02" db="EMBL/GenBank/DDBJ databases">
        <title>Complete genome sequencing of Faecalibacterium prausnitzii strains isolated from the human gut.</title>
        <authorList>
            <person name="Fitzgerald B.C."/>
            <person name="Shkoporov A.N."/>
            <person name="Ross P.R."/>
            <person name="Hill C."/>
        </authorList>
    </citation>
    <scope>NUCLEOTIDE SEQUENCE [LARGE SCALE GENOMIC DNA]</scope>
    <source>
        <strain evidence="2 3">APC942/31-1</strain>
    </source>
</reference>
<organism evidence="2 3">
    <name type="scientific">Blautia obeum</name>
    <dbReference type="NCBI Taxonomy" id="40520"/>
    <lineage>
        <taxon>Bacteria</taxon>
        <taxon>Bacillati</taxon>
        <taxon>Bacillota</taxon>
        <taxon>Clostridia</taxon>
        <taxon>Lachnospirales</taxon>
        <taxon>Lachnospiraceae</taxon>
        <taxon>Blautia</taxon>
    </lineage>
</organism>
<accession>A0A367G698</accession>
<dbReference type="AlphaFoldDB" id="A0A367G698"/>
<evidence type="ECO:0000313" key="3">
    <source>
        <dbReference type="Proteomes" id="UP000253208"/>
    </source>
</evidence>
<evidence type="ECO:0000256" key="1">
    <source>
        <dbReference type="SAM" id="Phobius"/>
    </source>
</evidence>
<dbReference type="Pfam" id="PF10112">
    <property type="entry name" value="Halogen_Hydrol"/>
    <property type="match status" value="1"/>
</dbReference>
<dbReference type="RefSeq" id="WP_092071403.1">
    <property type="nucleotide sequence ID" value="NZ_PSQG01000004.1"/>
</dbReference>
<evidence type="ECO:0008006" key="4">
    <source>
        <dbReference type="Google" id="ProtNLM"/>
    </source>
</evidence>
<feature type="transmembrane region" description="Helical" evidence="1">
    <location>
        <begin position="138"/>
        <end position="159"/>
    </location>
</feature>
<feature type="transmembrane region" description="Helical" evidence="1">
    <location>
        <begin position="107"/>
        <end position="132"/>
    </location>
</feature>
<comment type="caution">
    <text evidence="2">The sequence shown here is derived from an EMBL/GenBank/DDBJ whole genome shotgun (WGS) entry which is preliminary data.</text>
</comment>
<gene>
    <name evidence="2" type="ORF">C4886_03445</name>
</gene>
<protein>
    <recommendedName>
        <fullName evidence="4">5-bromo-4-chloroindolyl phosphate hydrolysis protein</fullName>
    </recommendedName>
</protein>
<keyword evidence="1" id="KW-0812">Transmembrane</keyword>
<evidence type="ECO:0000313" key="2">
    <source>
        <dbReference type="EMBL" id="RCH45399.1"/>
    </source>
</evidence>